<dbReference type="Proteomes" id="UP000318288">
    <property type="component" value="Unassembled WGS sequence"/>
</dbReference>
<keyword evidence="2" id="KW-1185">Reference proteome</keyword>
<accession>A0A5C6ELX3</accession>
<proteinExistence type="predicted"/>
<evidence type="ECO:0008006" key="3">
    <source>
        <dbReference type="Google" id="ProtNLM"/>
    </source>
</evidence>
<dbReference type="InterPro" id="IPR029058">
    <property type="entry name" value="AB_hydrolase_fold"/>
</dbReference>
<protein>
    <recommendedName>
        <fullName evidence="3">Alpha/beta hydrolase family protein</fullName>
    </recommendedName>
</protein>
<reference evidence="1 2" key="1">
    <citation type="submission" date="2019-02" db="EMBL/GenBank/DDBJ databases">
        <title>Deep-cultivation of Planctomycetes and their phenomic and genomic characterization uncovers novel biology.</title>
        <authorList>
            <person name="Wiegand S."/>
            <person name="Jogler M."/>
            <person name="Boedeker C."/>
            <person name="Pinto D."/>
            <person name="Vollmers J."/>
            <person name="Rivas-Marin E."/>
            <person name="Kohn T."/>
            <person name="Peeters S.H."/>
            <person name="Heuer A."/>
            <person name="Rast P."/>
            <person name="Oberbeckmann S."/>
            <person name="Bunk B."/>
            <person name="Jeske O."/>
            <person name="Meyerdierks A."/>
            <person name="Storesund J.E."/>
            <person name="Kallscheuer N."/>
            <person name="Luecker S."/>
            <person name="Lage O.M."/>
            <person name="Pohl T."/>
            <person name="Merkel B.J."/>
            <person name="Hornburger P."/>
            <person name="Mueller R.-W."/>
            <person name="Bruemmer F."/>
            <person name="Labrenz M."/>
            <person name="Spormann A.M."/>
            <person name="Op Den Camp H."/>
            <person name="Overmann J."/>
            <person name="Amann R."/>
            <person name="Jetten M.S.M."/>
            <person name="Mascher T."/>
            <person name="Medema M.H."/>
            <person name="Devos D.P."/>
            <person name="Kaster A.-K."/>
            <person name="Ovreas L."/>
            <person name="Rohde M."/>
            <person name="Galperin M.Y."/>
            <person name="Jogler C."/>
        </authorList>
    </citation>
    <scope>NUCLEOTIDE SEQUENCE [LARGE SCALE GENOMIC DNA]</scope>
    <source>
        <strain evidence="1 2">Poly51</strain>
    </source>
</reference>
<organism evidence="1 2">
    <name type="scientific">Rubripirellula tenax</name>
    <dbReference type="NCBI Taxonomy" id="2528015"/>
    <lineage>
        <taxon>Bacteria</taxon>
        <taxon>Pseudomonadati</taxon>
        <taxon>Planctomycetota</taxon>
        <taxon>Planctomycetia</taxon>
        <taxon>Pirellulales</taxon>
        <taxon>Pirellulaceae</taxon>
        <taxon>Rubripirellula</taxon>
    </lineage>
</organism>
<sequence>MNVPTPVCLPPFLCHTLDEAEALGRHEFVSRRDINAFVDDESQVDACRRAFDSSGVTDIVLVHGTFAGNDSLGTLRRLASFSPGLADQWMVQIKRGFDQLAGEVGNFTQDYADQMLARVQLPGGRHVRVDRLHWSGENHTLGRANAVMALFSRLISEGGCERVLIMAHSHGGNVVAMLSHLIATNADTRKAFCRNLRLSPGELDRFCECEVGRMPKIDVVNFGTPLRYRWNVSAIANLMHVVQHRSLDPSVPARAEFPTSVEDLRSAAAGDYVQQIGIAGTDFPAVADGIGDLRRNRRLRKMFESDGAGRDLVNRLRRGRRCSLDGVTLLMDYPDDSDKGNRKLFGHGVYTASKWIPFHMKMIGDRFYGLAGRLDERDQT</sequence>
<evidence type="ECO:0000313" key="1">
    <source>
        <dbReference type="EMBL" id="TWU48606.1"/>
    </source>
</evidence>
<name>A0A5C6ELX3_9BACT</name>
<dbReference type="SUPFAM" id="SSF53474">
    <property type="entry name" value="alpha/beta-Hydrolases"/>
    <property type="match status" value="1"/>
</dbReference>
<dbReference type="AlphaFoldDB" id="A0A5C6ELX3"/>
<dbReference type="EMBL" id="SJPW01000006">
    <property type="protein sequence ID" value="TWU48606.1"/>
    <property type="molecule type" value="Genomic_DNA"/>
</dbReference>
<comment type="caution">
    <text evidence="1">The sequence shown here is derived from an EMBL/GenBank/DDBJ whole genome shotgun (WGS) entry which is preliminary data.</text>
</comment>
<gene>
    <name evidence="1" type="ORF">Poly51_45070</name>
</gene>
<dbReference type="Gene3D" id="3.40.50.1820">
    <property type="entry name" value="alpha/beta hydrolase"/>
    <property type="match status" value="1"/>
</dbReference>
<evidence type="ECO:0000313" key="2">
    <source>
        <dbReference type="Proteomes" id="UP000318288"/>
    </source>
</evidence>
<dbReference type="RefSeq" id="WP_186775713.1">
    <property type="nucleotide sequence ID" value="NZ_SJPW01000006.1"/>
</dbReference>